<accession>A0A024WTB2</accession>
<feature type="region of interest" description="Disordered" evidence="1">
    <location>
        <begin position="542"/>
        <end position="565"/>
    </location>
</feature>
<evidence type="ECO:0000313" key="2">
    <source>
        <dbReference type="EMBL" id="ETW49945.1"/>
    </source>
</evidence>
<proteinExistence type="predicted"/>
<dbReference type="AlphaFoldDB" id="A0A024WTB2"/>
<dbReference type="GO" id="GO:0043161">
    <property type="term" value="P:proteasome-mediated ubiquitin-dependent protein catabolic process"/>
    <property type="evidence" value="ECO:0007669"/>
    <property type="project" value="TreeGrafter"/>
</dbReference>
<dbReference type="FunFam" id="3.40.50.410:FF:000005">
    <property type="entry name" value="26S proteasome non-ATPase regulatory subunit 4"/>
    <property type="match status" value="1"/>
</dbReference>
<evidence type="ECO:0008006" key="4">
    <source>
        <dbReference type="Google" id="ProtNLM"/>
    </source>
</evidence>
<feature type="region of interest" description="Disordered" evidence="1">
    <location>
        <begin position="357"/>
        <end position="380"/>
    </location>
</feature>
<protein>
    <recommendedName>
        <fullName evidence="4">VWFA domain-containing protein</fullName>
    </recommendedName>
</protein>
<gene>
    <name evidence="2" type="ORF">PFMALIP_02026</name>
</gene>
<dbReference type="GO" id="GO:0031593">
    <property type="term" value="F:polyubiquitin modification-dependent protein binding"/>
    <property type="evidence" value="ECO:0007669"/>
    <property type="project" value="TreeGrafter"/>
</dbReference>
<dbReference type="PANTHER" id="PTHR10223:SF0">
    <property type="entry name" value="26S PROTEASOME NON-ATPASE REGULATORY SUBUNIT 4"/>
    <property type="match status" value="1"/>
</dbReference>
<dbReference type="GO" id="GO:0005829">
    <property type="term" value="C:cytosol"/>
    <property type="evidence" value="ECO:0007669"/>
    <property type="project" value="TreeGrafter"/>
</dbReference>
<dbReference type="OrthoDB" id="1731724at2759"/>
<dbReference type="PANTHER" id="PTHR10223">
    <property type="entry name" value="26S PROTEASOME NON-ATPASE REGULATORY SUBUNIT 4"/>
    <property type="match status" value="1"/>
</dbReference>
<feature type="compositionally biased region" description="Basic residues" evidence="1">
    <location>
        <begin position="367"/>
        <end position="380"/>
    </location>
</feature>
<reference evidence="2 3" key="2">
    <citation type="submission" date="2013-02" db="EMBL/GenBank/DDBJ databases">
        <title>The Genome Sequence of Plasmodium falciparum MaliPS096_E11.</title>
        <authorList>
            <consortium name="The Broad Institute Genome Sequencing Platform"/>
            <consortium name="The Broad Institute Genome Sequencing Center for Infectious Disease"/>
            <person name="Neafsey D."/>
            <person name="Cheeseman I."/>
            <person name="Volkman S."/>
            <person name="Adams J."/>
            <person name="Walker B."/>
            <person name="Young S.K."/>
            <person name="Zeng Q."/>
            <person name="Gargeya S."/>
            <person name="Fitzgerald M."/>
            <person name="Haas B."/>
            <person name="Abouelleil A."/>
            <person name="Alvarado L."/>
            <person name="Arachchi H.M."/>
            <person name="Berlin A.M."/>
            <person name="Chapman S.B."/>
            <person name="Dewar J."/>
            <person name="Goldberg J."/>
            <person name="Griggs A."/>
            <person name="Gujja S."/>
            <person name="Hansen M."/>
            <person name="Howarth C."/>
            <person name="Imamovic A."/>
            <person name="Larimer J."/>
            <person name="McCowan C."/>
            <person name="Murphy C."/>
            <person name="Neiman D."/>
            <person name="Pearson M."/>
            <person name="Priest M."/>
            <person name="Roberts A."/>
            <person name="Saif S."/>
            <person name="Shea T."/>
            <person name="Sisk P."/>
            <person name="Sykes S."/>
            <person name="Wortman J."/>
            <person name="Nusbaum C."/>
            <person name="Birren B."/>
        </authorList>
    </citation>
    <scope>NUCLEOTIDE SEQUENCE [LARGE SCALE GENOMIC DNA]</scope>
    <source>
        <strain evidence="2 3">MaliPS096_E11</strain>
    </source>
</reference>
<dbReference type="GO" id="GO:0008540">
    <property type="term" value="C:proteasome regulatory particle, base subcomplex"/>
    <property type="evidence" value="ECO:0007669"/>
    <property type="project" value="TreeGrafter"/>
</dbReference>
<feature type="region of interest" description="Disordered" evidence="1">
    <location>
        <begin position="585"/>
        <end position="604"/>
    </location>
</feature>
<dbReference type="Gene3D" id="6.10.140.100">
    <property type="match status" value="1"/>
</dbReference>
<sequence length="692" mass="80550">MMAGDKIKVKVSLTNDIGQLLSCIHDIKLDGTCDIIRSLLIAQLALKHRVDKNLDQKIILFIGSPFHVNEKQLINTGKQLKKNNISVDIISFGNIDKNRDKLMMLFESVNNNDNCRFIECPEYENNLSKFVLNSFLNNNDFNIGNIQDDDQLLNAMQLSLEESQHMDKNLNTTNNINTGSNHHTNNITTNNNDLPTIEEIENMKDIDNELKEALILSLREYTEKNKLENKDTTSNNNNNNNENGYYFLYTYILTRCDTNNFLNCSGEKEEGEEEIISTNLKRINDDMNILGRILNDERNIKITDIVEMLQNKYDDKKKKKKKKKYIYRKKKSNNKINEINSVQHFNVKENILNEKKKNPLNDNFKNPKLRKHSPNNKKNKNKIGQIKFHIVGYDKKKITKYLTPSMISSIQKRLMNKNKKTNVNVNMSNGRVLPFFPKEYFLHSSTHEKKDKMATKKNNKEESIINERLLENLENISLSRTIKDIRGEEGNERKVKEEDNNIKEEGNSFKKYFKGVVKLYVDITEPNLEMIWQNYPPKSITGNNNNNESNNNNNGNTCGNNNNNSLNFYKKDDNFALVNESYKNNFDKNDENKLETSKEKKENESYEKVFKIDKEENMEDTSKDIINEHIYKDIQHNDENNNVINQGEEKEQSASSLIQDPSYISNILGKINPNVNVFDKKEGDSDKEKNKE</sequence>
<evidence type="ECO:0000256" key="1">
    <source>
        <dbReference type="SAM" id="MobiDB-lite"/>
    </source>
</evidence>
<name>A0A024WTB2_PLAFA</name>
<dbReference type="InterPro" id="IPR036465">
    <property type="entry name" value="vWFA_dom_sf"/>
</dbReference>
<dbReference type="EMBL" id="KI925536">
    <property type="protein sequence ID" value="ETW49945.1"/>
    <property type="molecule type" value="Genomic_DNA"/>
</dbReference>
<dbReference type="SUPFAM" id="SSF53300">
    <property type="entry name" value="vWA-like"/>
    <property type="match status" value="1"/>
</dbReference>
<evidence type="ECO:0000313" key="3">
    <source>
        <dbReference type="Proteomes" id="UP000030699"/>
    </source>
</evidence>
<dbReference type="Gene3D" id="3.40.50.410">
    <property type="entry name" value="von Willebrand factor, type A domain"/>
    <property type="match status" value="1"/>
</dbReference>
<dbReference type="GO" id="GO:0005634">
    <property type="term" value="C:nucleus"/>
    <property type="evidence" value="ECO:0007669"/>
    <property type="project" value="TreeGrafter"/>
</dbReference>
<dbReference type="InterPro" id="IPR027040">
    <property type="entry name" value="PSMD4"/>
</dbReference>
<reference evidence="2 3" key="1">
    <citation type="submission" date="2013-02" db="EMBL/GenBank/DDBJ databases">
        <title>The Genome Annotation of Plasmodium falciparum MaliPS096_E11.</title>
        <authorList>
            <consortium name="The Broad Institute Genome Sequencing Platform"/>
            <consortium name="The Broad Institute Genome Sequencing Center for Infectious Disease"/>
            <person name="Neafsey D."/>
            <person name="Hoffman S."/>
            <person name="Volkman S."/>
            <person name="Rosenthal P."/>
            <person name="Walker B."/>
            <person name="Young S.K."/>
            <person name="Zeng Q."/>
            <person name="Gargeya S."/>
            <person name="Fitzgerald M."/>
            <person name="Haas B."/>
            <person name="Abouelleil A."/>
            <person name="Allen A.W."/>
            <person name="Alvarado L."/>
            <person name="Arachchi H.M."/>
            <person name="Berlin A.M."/>
            <person name="Chapman S.B."/>
            <person name="Gainer-Dewar J."/>
            <person name="Goldberg J."/>
            <person name="Griggs A."/>
            <person name="Gujja S."/>
            <person name="Hansen M."/>
            <person name="Howarth C."/>
            <person name="Imamovic A."/>
            <person name="Ireland A."/>
            <person name="Larimer J."/>
            <person name="McCowan C."/>
            <person name="Murphy C."/>
            <person name="Pearson M."/>
            <person name="Poon T.W."/>
            <person name="Priest M."/>
            <person name="Roberts A."/>
            <person name="Saif S."/>
            <person name="Shea T."/>
            <person name="Sisk P."/>
            <person name="Sykes S."/>
            <person name="Wortman J."/>
            <person name="Nusbaum C."/>
            <person name="Birren B."/>
        </authorList>
    </citation>
    <scope>NUCLEOTIDE SEQUENCE [LARGE SCALE GENOMIC DNA]</scope>
    <source>
        <strain evidence="2 3">MaliPS096_E11</strain>
    </source>
</reference>
<organism evidence="2 3">
    <name type="scientific">Plasmodium falciparum MaliPS096_E11</name>
    <dbReference type="NCBI Taxonomy" id="1036727"/>
    <lineage>
        <taxon>Eukaryota</taxon>
        <taxon>Sar</taxon>
        <taxon>Alveolata</taxon>
        <taxon>Apicomplexa</taxon>
        <taxon>Aconoidasida</taxon>
        <taxon>Haemosporida</taxon>
        <taxon>Plasmodiidae</taxon>
        <taxon>Plasmodium</taxon>
        <taxon>Plasmodium (Laverania)</taxon>
    </lineage>
</organism>
<dbReference type="Proteomes" id="UP000030699">
    <property type="component" value="Unassembled WGS sequence"/>
</dbReference>